<feature type="compositionally biased region" description="Low complexity" evidence="1">
    <location>
        <begin position="280"/>
        <end position="291"/>
    </location>
</feature>
<dbReference type="InterPro" id="IPR041232">
    <property type="entry name" value="NPL"/>
</dbReference>
<feature type="compositionally biased region" description="Polar residues" evidence="1">
    <location>
        <begin position="261"/>
        <end position="279"/>
    </location>
</feature>
<feature type="compositionally biased region" description="Acidic residues" evidence="1">
    <location>
        <begin position="132"/>
        <end position="156"/>
    </location>
</feature>
<reference evidence="3 4" key="1">
    <citation type="submission" date="2022-07" db="EMBL/GenBank/DDBJ databases">
        <title>Genome-wide signatures of adaptation to extreme environments.</title>
        <authorList>
            <person name="Cho C.H."/>
            <person name="Yoon H.S."/>
        </authorList>
    </citation>
    <scope>NUCLEOTIDE SEQUENCE [LARGE SCALE GENOMIC DNA]</scope>
    <source>
        <strain evidence="3 4">108.79 E11</strain>
    </source>
</reference>
<feature type="compositionally biased region" description="Low complexity" evidence="1">
    <location>
        <begin position="300"/>
        <end position="316"/>
    </location>
</feature>
<organism evidence="3 4">
    <name type="scientific">Galdieria yellowstonensis</name>
    <dbReference type="NCBI Taxonomy" id="3028027"/>
    <lineage>
        <taxon>Eukaryota</taxon>
        <taxon>Rhodophyta</taxon>
        <taxon>Bangiophyceae</taxon>
        <taxon>Galdieriales</taxon>
        <taxon>Galdieriaceae</taxon>
        <taxon>Galdieria</taxon>
    </lineage>
</organism>
<feature type="region of interest" description="Disordered" evidence="1">
    <location>
        <begin position="127"/>
        <end position="345"/>
    </location>
</feature>
<gene>
    <name evidence="3" type="ORF">GAYE_SCF20G4067</name>
</gene>
<comment type="caution">
    <text evidence="3">The sequence shown here is derived from an EMBL/GenBank/DDBJ whole genome shotgun (WGS) entry which is preliminary data.</text>
</comment>
<evidence type="ECO:0000259" key="2">
    <source>
        <dbReference type="Pfam" id="PF17800"/>
    </source>
</evidence>
<dbReference type="Gene3D" id="2.60.120.340">
    <property type="entry name" value="Nucleoplasmin core domain"/>
    <property type="match status" value="1"/>
</dbReference>
<dbReference type="Pfam" id="PF17800">
    <property type="entry name" value="NPL"/>
    <property type="match status" value="1"/>
</dbReference>
<proteinExistence type="predicted"/>
<evidence type="ECO:0000256" key="1">
    <source>
        <dbReference type="SAM" id="MobiDB-lite"/>
    </source>
</evidence>
<sequence>MDPYNGYVQESAETSFWALELGPQAKQTFTVDADHVLHITMASFGTKLVDKERAPISMQVKNDDELQSAEKAKKPTQCTLCVLLPGVVESIPLNVMLSESTNVYLMNHSKSNTVYLTGYMIVEDSLGGYEGSSDEELEGDEEFDEEDEEEEEEEEVDVPKENKEEQGKNALVNKVDKKAQKPADLQKGAKQTPALPQKSQESEEEEEDSDEDNDFSMDEDLSDDFDMEEDSEEEDEESEEENLPSKGANQKFKVGQKRNEPSASKTGKQPMNNDKQLNTPQRKPQQFNNQQKKQDSGSRNTPQTPGGGNQTTPSSSEGKLTPSQKKRLRKKRKKMEQQAKAQGSS</sequence>
<dbReference type="AlphaFoldDB" id="A0AAV9IFW2"/>
<evidence type="ECO:0000313" key="4">
    <source>
        <dbReference type="Proteomes" id="UP001300502"/>
    </source>
</evidence>
<feature type="compositionally biased region" description="Basic and acidic residues" evidence="1">
    <location>
        <begin position="157"/>
        <end position="167"/>
    </location>
</feature>
<feature type="compositionally biased region" description="Acidic residues" evidence="1">
    <location>
        <begin position="202"/>
        <end position="242"/>
    </location>
</feature>
<feature type="domain" description="Nucleoplasmin-like" evidence="2">
    <location>
        <begin position="16"/>
        <end position="121"/>
    </location>
</feature>
<protein>
    <recommendedName>
        <fullName evidence="2">Nucleoplasmin-like domain-containing protein</fullName>
    </recommendedName>
</protein>
<accession>A0AAV9IFW2</accession>
<dbReference type="EMBL" id="JANCYU010000037">
    <property type="protein sequence ID" value="KAK4526153.1"/>
    <property type="molecule type" value="Genomic_DNA"/>
</dbReference>
<evidence type="ECO:0000313" key="3">
    <source>
        <dbReference type="EMBL" id="KAK4526153.1"/>
    </source>
</evidence>
<feature type="compositionally biased region" description="Basic residues" evidence="1">
    <location>
        <begin position="324"/>
        <end position="334"/>
    </location>
</feature>
<keyword evidence="4" id="KW-1185">Reference proteome</keyword>
<dbReference type="Proteomes" id="UP001300502">
    <property type="component" value="Unassembled WGS sequence"/>
</dbReference>
<name>A0AAV9IFW2_9RHOD</name>